<comment type="caution">
    <text evidence="9">The sequence shown here is derived from an EMBL/GenBank/DDBJ whole genome shotgun (WGS) entry which is preliminary data.</text>
</comment>
<dbReference type="AlphaFoldDB" id="A0A542ZT27"/>
<keyword evidence="6 7" id="KW-0472">Membrane</keyword>
<keyword evidence="4 7" id="KW-0812">Transmembrane</keyword>
<feature type="transmembrane region" description="Helical" evidence="7">
    <location>
        <begin position="12"/>
        <end position="38"/>
    </location>
</feature>
<keyword evidence="5 7" id="KW-1133">Transmembrane helix</keyword>
<accession>A0A542ZT27</accession>
<evidence type="ECO:0000256" key="3">
    <source>
        <dbReference type="ARBA" id="ARBA00022475"/>
    </source>
</evidence>
<evidence type="ECO:0000256" key="4">
    <source>
        <dbReference type="ARBA" id="ARBA00022692"/>
    </source>
</evidence>
<feature type="transmembrane region" description="Helical" evidence="7">
    <location>
        <begin position="218"/>
        <end position="237"/>
    </location>
</feature>
<dbReference type="Gene3D" id="1.20.1250.20">
    <property type="entry name" value="MFS general substrate transporter like domains"/>
    <property type="match status" value="2"/>
</dbReference>
<dbReference type="InterPro" id="IPR020846">
    <property type="entry name" value="MFS_dom"/>
</dbReference>
<comment type="subcellular location">
    <subcellularLocation>
        <location evidence="1">Cell membrane</location>
        <topology evidence="1">Multi-pass membrane protein</topology>
    </subcellularLocation>
</comment>
<evidence type="ECO:0000256" key="7">
    <source>
        <dbReference type="SAM" id="Phobius"/>
    </source>
</evidence>
<dbReference type="GO" id="GO:0005886">
    <property type="term" value="C:plasma membrane"/>
    <property type="evidence" value="ECO:0007669"/>
    <property type="project" value="UniProtKB-SubCell"/>
</dbReference>
<feature type="transmembrane region" description="Helical" evidence="7">
    <location>
        <begin position="314"/>
        <end position="341"/>
    </location>
</feature>
<sequence>MLRVSEVLRPLILPVYLPTLVQSMGMTAMLPIIPLIALELGFSVSQAAAVTLIGGVLGVLGPIPVGRLMGRVGSRRAIIATGLIQIVTAVGAFALVRDALAGPSGATHQVAFLGVLTVLGLTDQFWIIGRQSYLGAHLPPQHRARGMSIFGGMFRIGQILGPAVGGAAIAVGGLPWIYVVHGVGMTLATVLVAWGMLPGDEAQQRADVGGADAQPVDVLLIVKAGLATVPLTIGRLARPLIIPLLGASMGVDAATISFVFAVGAAIEIAMFLPAGALMDQFGRAAVLVPCLAVMGLAYVFTAVLVWMIPAEQHATAILTASTIAIALGNGFGAGIVMTLGIDISPEQGRTRHLAAWNAMQGFGRLLAPAVVSGVTAIATLAAASAVTGSLAVIASIWAFMFIPGVTPRPPRGPFSDRGY</sequence>
<proteinExistence type="predicted"/>
<dbReference type="SUPFAM" id="SSF103473">
    <property type="entry name" value="MFS general substrate transporter"/>
    <property type="match status" value="2"/>
</dbReference>
<keyword evidence="10" id="KW-1185">Reference proteome</keyword>
<dbReference type="RefSeq" id="WP_142093223.1">
    <property type="nucleotide sequence ID" value="NZ_BAAAMD010000002.1"/>
</dbReference>
<keyword evidence="3" id="KW-1003">Cell membrane</keyword>
<reference evidence="9 10" key="1">
    <citation type="submission" date="2019-06" db="EMBL/GenBank/DDBJ databases">
        <title>Sequencing the genomes of 1000 actinobacteria strains.</title>
        <authorList>
            <person name="Klenk H.-P."/>
        </authorList>
    </citation>
    <scope>NUCLEOTIDE SEQUENCE [LARGE SCALE GENOMIC DNA]</scope>
    <source>
        <strain evidence="9 10">DSM 8251</strain>
    </source>
</reference>
<dbReference type="Pfam" id="PF07690">
    <property type="entry name" value="MFS_1"/>
    <property type="match status" value="2"/>
</dbReference>
<feature type="domain" description="Major facilitator superfamily (MFS) profile" evidence="8">
    <location>
        <begin position="11"/>
        <end position="406"/>
    </location>
</feature>
<gene>
    <name evidence="9" type="ORF">FB460_1323</name>
</gene>
<dbReference type="GO" id="GO:0022857">
    <property type="term" value="F:transmembrane transporter activity"/>
    <property type="evidence" value="ECO:0007669"/>
    <property type="project" value="InterPro"/>
</dbReference>
<feature type="transmembrane region" description="Helical" evidence="7">
    <location>
        <begin position="284"/>
        <end position="308"/>
    </location>
</feature>
<feature type="transmembrane region" description="Helical" evidence="7">
    <location>
        <begin position="149"/>
        <end position="170"/>
    </location>
</feature>
<evidence type="ECO:0000259" key="8">
    <source>
        <dbReference type="PROSITE" id="PS50850"/>
    </source>
</evidence>
<evidence type="ECO:0000256" key="5">
    <source>
        <dbReference type="ARBA" id="ARBA00022989"/>
    </source>
</evidence>
<feature type="transmembrane region" description="Helical" evidence="7">
    <location>
        <begin position="362"/>
        <end position="383"/>
    </location>
</feature>
<dbReference type="InterPro" id="IPR050171">
    <property type="entry name" value="MFS_Transporters"/>
</dbReference>
<evidence type="ECO:0000256" key="2">
    <source>
        <dbReference type="ARBA" id="ARBA00022448"/>
    </source>
</evidence>
<dbReference type="Proteomes" id="UP000316196">
    <property type="component" value="Unassembled WGS sequence"/>
</dbReference>
<feature type="transmembrane region" description="Helical" evidence="7">
    <location>
        <begin position="77"/>
        <end position="96"/>
    </location>
</feature>
<dbReference type="PROSITE" id="PS50850">
    <property type="entry name" value="MFS"/>
    <property type="match status" value="1"/>
</dbReference>
<evidence type="ECO:0000256" key="6">
    <source>
        <dbReference type="ARBA" id="ARBA00023136"/>
    </source>
</evidence>
<feature type="transmembrane region" description="Helical" evidence="7">
    <location>
        <begin position="249"/>
        <end position="272"/>
    </location>
</feature>
<dbReference type="InterPro" id="IPR036259">
    <property type="entry name" value="MFS_trans_sf"/>
</dbReference>
<feature type="transmembrane region" description="Helical" evidence="7">
    <location>
        <begin position="389"/>
        <end position="407"/>
    </location>
</feature>
<keyword evidence="2" id="KW-0813">Transport</keyword>
<feature type="transmembrane region" description="Helical" evidence="7">
    <location>
        <begin position="108"/>
        <end position="128"/>
    </location>
</feature>
<name>A0A542ZT27_9ACTN</name>
<feature type="transmembrane region" description="Helical" evidence="7">
    <location>
        <begin position="44"/>
        <end position="65"/>
    </location>
</feature>
<evidence type="ECO:0000313" key="10">
    <source>
        <dbReference type="Proteomes" id="UP000316196"/>
    </source>
</evidence>
<feature type="transmembrane region" description="Helical" evidence="7">
    <location>
        <begin position="176"/>
        <end position="197"/>
    </location>
</feature>
<evidence type="ECO:0000313" key="9">
    <source>
        <dbReference type="EMBL" id="TQL63508.1"/>
    </source>
</evidence>
<dbReference type="EMBL" id="VFOR01000001">
    <property type="protein sequence ID" value="TQL63508.1"/>
    <property type="molecule type" value="Genomic_DNA"/>
</dbReference>
<dbReference type="InterPro" id="IPR011701">
    <property type="entry name" value="MFS"/>
</dbReference>
<dbReference type="OrthoDB" id="3285241at2"/>
<dbReference type="PANTHER" id="PTHR23517">
    <property type="entry name" value="RESISTANCE PROTEIN MDTM, PUTATIVE-RELATED-RELATED"/>
    <property type="match status" value="1"/>
</dbReference>
<protein>
    <submittedName>
        <fullName evidence="9">MFS transporter</fullName>
    </submittedName>
</protein>
<organism evidence="9 10">
    <name type="scientific">Propioniferax innocua</name>
    <dbReference type="NCBI Taxonomy" id="1753"/>
    <lineage>
        <taxon>Bacteria</taxon>
        <taxon>Bacillati</taxon>
        <taxon>Actinomycetota</taxon>
        <taxon>Actinomycetes</taxon>
        <taxon>Propionibacteriales</taxon>
        <taxon>Propionibacteriaceae</taxon>
        <taxon>Propioniferax</taxon>
    </lineage>
</organism>
<evidence type="ECO:0000256" key="1">
    <source>
        <dbReference type="ARBA" id="ARBA00004651"/>
    </source>
</evidence>